<dbReference type="Gene3D" id="3.30.565.10">
    <property type="entry name" value="Histidine kinase-like ATPase, C-terminal domain"/>
    <property type="match status" value="1"/>
</dbReference>
<dbReference type="PANTHER" id="PTHR45339">
    <property type="entry name" value="HYBRID SIGNAL TRANSDUCTION HISTIDINE KINASE J"/>
    <property type="match status" value="1"/>
</dbReference>
<feature type="domain" description="Histidine kinase" evidence="6">
    <location>
        <begin position="475"/>
        <end position="705"/>
    </location>
</feature>
<evidence type="ECO:0000256" key="2">
    <source>
        <dbReference type="ARBA" id="ARBA00012438"/>
    </source>
</evidence>
<dbReference type="SUPFAM" id="SSF55785">
    <property type="entry name" value="PYP-like sensor domain (PAS domain)"/>
    <property type="match status" value="1"/>
</dbReference>
<dbReference type="InterPro" id="IPR036890">
    <property type="entry name" value="HATPase_C_sf"/>
</dbReference>
<evidence type="ECO:0000256" key="5">
    <source>
        <dbReference type="SAM" id="Phobius"/>
    </source>
</evidence>
<dbReference type="AlphaFoldDB" id="A0A940MZP7"/>
<dbReference type="InterPro" id="IPR003594">
    <property type="entry name" value="HATPase_dom"/>
</dbReference>
<dbReference type="PROSITE" id="PS50110">
    <property type="entry name" value="RESPONSE_REGULATORY"/>
    <property type="match status" value="1"/>
</dbReference>
<dbReference type="EMBL" id="JAGIZA010000004">
    <property type="protein sequence ID" value="MBP0492635.1"/>
    <property type="molecule type" value="Genomic_DNA"/>
</dbReference>
<dbReference type="RefSeq" id="WP_209372359.1">
    <property type="nucleotide sequence ID" value="NZ_JAGIZA010000004.1"/>
</dbReference>
<dbReference type="GO" id="GO:0000155">
    <property type="term" value="F:phosphorelay sensor kinase activity"/>
    <property type="evidence" value="ECO:0007669"/>
    <property type="project" value="InterPro"/>
</dbReference>
<dbReference type="CDD" id="cd17546">
    <property type="entry name" value="REC_hyHK_CKI1_RcsC-like"/>
    <property type="match status" value="1"/>
</dbReference>
<dbReference type="Gene3D" id="3.30.450.20">
    <property type="entry name" value="PAS domain"/>
    <property type="match status" value="2"/>
</dbReference>
<evidence type="ECO:0000256" key="1">
    <source>
        <dbReference type="ARBA" id="ARBA00000085"/>
    </source>
</evidence>
<dbReference type="InterPro" id="IPR003661">
    <property type="entry name" value="HisK_dim/P_dom"/>
</dbReference>
<evidence type="ECO:0000313" key="8">
    <source>
        <dbReference type="EMBL" id="MBP0492635.1"/>
    </source>
</evidence>
<accession>A0A940MZP7</accession>
<dbReference type="InterPro" id="IPR001789">
    <property type="entry name" value="Sig_transdc_resp-reg_receiver"/>
</dbReference>
<dbReference type="CDD" id="cd00082">
    <property type="entry name" value="HisKA"/>
    <property type="match status" value="1"/>
</dbReference>
<organism evidence="8 9">
    <name type="scientific">Roseomonas indoligenes</name>
    <dbReference type="NCBI Taxonomy" id="2820811"/>
    <lineage>
        <taxon>Bacteria</taxon>
        <taxon>Pseudomonadati</taxon>
        <taxon>Pseudomonadota</taxon>
        <taxon>Alphaproteobacteria</taxon>
        <taxon>Acetobacterales</taxon>
        <taxon>Roseomonadaceae</taxon>
        <taxon>Roseomonas</taxon>
    </lineage>
</organism>
<keyword evidence="5" id="KW-0472">Membrane</keyword>
<dbReference type="Pfam" id="PF00072">
    <property type="entry name" value="Response_reg"/>
    <property type="match status" value="1"/>
</dbReference>
<sequence>MPARRLIRSVQSRSIGLSVLVGTLVLLAIYAGVAQVIVRQGRDAAVQSAGEAVADAADTAAASINRSFLAVDSALAGLPNLLAPALSGMAPDMTPAARSAALSRVLMGLSDSSLGFRDLILLPIEGGSPLAAAVPGSRRRPPPLPHSALVAPPQAVAGARGGVTIAGPVPNPATGEWALFLARPVTLAGMPPLLAVAEVPVPVVAAGLAGYGARGETEGLRILLIRSEDRVLLASAPHDEARIGRPVARPLTEGTEPGRFTALRRTLYSGIHVVTVQDSGPALRDWEANENRILYAATGLAGLTVAIAALLWAMLRQRDTAEAERARGRQLLESSIEAMSDGFVMWDEEDRLIVCNDRYRDFYRESAPAIRAGATLTEIMRYGAEHGQYPQSGPDKEAFVAEAVAHYRHPWNTAPVERLLPDGRWVLVTERQVPGGGSVGIRTDITQQKRAAADLAEARDQAAAAGAAKGRFLARMSHELRTPLNGVLGMAQALASDPNLTPEQRGRAAMLEAAGRHLLGVANDVLDLAHVEAGRMPLRRAPAGLAPLLDTCVDLIRPAAAARDISVSVQHDLTLPPGMMLDSTRVRQLVLNLLSNAVKFTPAGGRVMLNSRRKVEQGVERLWLEVLDTGPGIPPDQRGNIFRDFVRLERPGSDVPMAEGFGLGLAISTGIAEAMGGKIGVDDNPEAVEQGRTGARFWVELPLERAELPTPVPVAPAVCTGTERLRVLVVDDVPTNRLVARALLERAGHDAELASGGAEALDAVSAACRAGRPFDLVLMDLAMPGMDGLEATRRLRALPEDAARSVPVVALTAGVFDRDNAACREAGMSGYLAKPVTREALVAELERACSARLRTAQAPAPAAE</sequence>
<dbReference type="SMART" id="SM00388">
    <property type="entry name" value="HisKA"/>
    <property type="match status" value="1"/>
</dbReference>
<name>A0A940MZP7_9PROT</name>
<dbReference type="EC" id="2.7.13.3" evidence="2"/>
<feature type="modified residue" description="4-aspartylphosphate" evidence="4">
    <location>
        <position position="780"/>
    </location>
</feature>
<comment type="catalytic activity">
    <reaction evidence="1">
        <text>ATP + protein L-histidine = ADP + protein N-phospho-L-histidine.</text>
        <dbReference type="EC" id="2.7.13.3"/>
    </reaction>
</comment>
<evidence type="ECO:0000256" key="3">
    <source>
        <dbReference type="ARBA" id="ARBA00022553"/>
    </source>
</evidence>
<dbReference type="InterPro" id="IPR011006">
    <property type="entry name" value="CheY-like_superfamily"/>
</dbReference>
<proteinExistence type="predicted"/>
<dbReference type="SUPFAM" id="SSF47384">
    <property type="entry name" value="Homodimeric domain of signal transducing histidine kinase"/>
    <property type="match status" value="1"/>
</dbReference>
<dbReference type="Pfam" id="PF00512">
    <property type="entry name" value="HisKA"/>
    <property type="match status" value="1"/>
</dbReference>
<evidence type="ECO:0000256" key="4">
    <source>
        <dbReference type="PROSITE-ProRule" id="PRU00169"/>
    </source>
</evidence>
<keyword evidence="5" id="KW-1133">Transmembrane helix</keyword>
<dbReference type="Gene3D" id="3.40.50.2300">
    <property type="match status" value="1"/>
</dbReference>
<comment type="caution">
    <text evidence="8">The sequence shown here is derived from an EMBL/GenBank/DDBJ whole genome shotgun (WGS) entry which is preliminary data.</text>
</comment>
<evidence type="ECO:0000259" key="7">
    <source>
        <dbReference type="PROSITE" id="PS50110"/>
    </source>
</evidence>
<dbReference type="Pfam" id="PF12860">
    <property type="entry name" value="PAS_7"/>
    <property type="match status" value="1"/>
</dbReference>
<feature type="transmembrane region" description="Helical" evidence="5">
    <location>
        <begin position="293"/>
        <end position="315"/>
    </location>
</feature>
<keyword evidence="3 4" id="KW-0597">Phosphoprotein</keyword>
<feature type="domain" description="Response regulatory" evidence="7">
    <location>
        <begin position="726"/>
        <end position="849"/>
    </location>
</feature>
<dbReference type="Proteomes" id="UP000677537">
    <property type="component" value="Unassembled WGS sequence"/>
</dbReference>
<evidence type="ECO:0000313" key="9">
    <source>
        <dbReference type="Proteomes" id="UP000677537"/>
    </source>
</evidence>
<dbReference type="InterPro" id="IPR004358">
    <property type="entry name" value="Sig_transdc_His_kin-like_C"/>
</dbReference>
<dbReference type="SUPFAM" id="SSF55874">
    <property type="entry name" value="ATPase domain of HSP90 chaperone/DNA topoisomerase II/histidine kinase"/>
    <property type="match status" value="1"/>
</dbReference>
<dbReference type="SMART" id="SM00448">
    <property type="entry name" value="REC"/>
    <property type="match status" value="1"/>
</dbReference>
<dbReference type="InterPro" id="IPR036097">
    <property type="entry name" value="HisK_dim/P_sf"/>
</dbReference>
<dbReference type="Pfam" id="PF02518">
    <property type="entry name" value="HATPase_c"/>
    <property type="match status" value="1"/>
</dbReference>
<dbReference type="PRINTS" id="PR00344">
    <property type="entry name" value="BCTRLSENSOR"/>
</dbReference>
<dbReference type="Gene3D" id="1.10.287.130">
    <property type="match status" value="1"/>
</dbReference>
<keyword evidence="5" id="KW-0812">Transmembrane</keyword>
<evidence type="ECO:0000259" key="6">
    <source>
        <dbReference type="PROSITE" id="PS50109"/>
    </source>
</evidence>
<dbReference type="PANTHER" id="PTHR45339:SF5">
    <property type="entry name" value="HISTIDINE KINASE"/>
    <property type="match status" value="1"/>
</dbReference>
<dbReference type="SMART" id="SM00387">
    <property type="entry name" value="HATPase_c"/>
    <property type="match status" value="1"/>
</dbReference>
<dbReference type="PROSITE" id="PS50109">
    <property type="entry name" value="HIS_KIN"/>
    <property type="match status" value="1"/>
</dbReference>
<dbReference type="SUPFAM" id="SSF52172">
    <property type="entry name" value="CheY-like"/>
    <property type="match status" value="1"/>
</dbReference>
<keyword evidence="9" id="KW-1185">Reference proteome</keyword>
<reference evidence="8" key="1">
    <citation type="submission" date="2021-03" db="EMBL/GenBank/DDBJ databases">
        <authorList>
            <person name="So Y."/>
        </authorList>
    </citation>
    <scope>NUCLEOTIDE SEQUENCE</scope>
    <source>
        <strain evidence="8">SG15</strain>
    </source>
</reference>
<protein>
    <recommendedName>
        <fullName evidence="2">histidine kinase</fullName>
        <ecNumber evidence="2">2.7.13.3</ecNumber>
    </recommendedName>
</protein>
<dbReference type="InterPro" id="IPR035965">
    <property type="entry name" value="PAS-like_dom_sf"/>
</dbReference>
<dbReference type="InterPro" id="IPR005467">
    <property type="entry name" value="His_kinase_dom"/>
</dbReference>
<gene>
    <name evidence="8" type="ORF">J5Y10_07575</name>
</gene>